<keyword evidence="2" id="KW-1185">Reference proteome</keyword>
<evidence type="ECO:0000313" key="2">
    <source>
        <dbReference type="Proteomes" id="UP001459277"/>
    </source>
</evidence>
<protein>
    <recommendedName>
        <fullName evidence="3">Endonuclease/exonuclease/phosphatase domain-containing protein</fullName>
    </recommendedName>
</protein>
<evidence type="ECO:0008006" key="3">
    <source>
        <dbReference type="Google" id="ProtNLM"/>
    </source>
</evidence>
<comment type="caution">
    <text evidence="1">The sequence shown here is derived from an EMBL/GenBank/DDBJ whole genome shotgun (WGS) entry which is preliminary data.</text>
</comment>
<dbReference type="Gene3D" id="3.60.10.10">
    <property type="entry name" value="Endonuclease/exonuclease/phosphatase"/>
    <property type="match status" value="1"/>
</dbReference>
<dbReference type="SUPFAM" id="SSF56219">
    <property type="entry name" value="DNase I-like"/>
    <property type="match status" value="1"/>
</dbReference>
<reference evidence="1 2" key="1">
    <citation type="submission" date="2024-01" db="EMBL/GenBank/DDBJ databases">
        <title>A telomere-to-telomere, gap-free genome of sweet tea (Lithocarpus litseifolius).</title>
        <authorList>
            <person name="Zhou J."/>
        </authorList>
    </citation>
    <scope>NUCLEOTIDE SEQUENCE [LARGE SCALE GENOMIC DNA]</scope>
    <source>
        <strain evidence="1">Zhou-2022a</strain>
        <tissue evidence="1">Leaf</tissue>
    </source>
</reference>
<sequence length="187" mass="21128">MPKFTMRTLAWNYWGASRASTARAIREMICESNPEVVFLSKTKSKTPRIGKINSKLKFVDFHCVEPSGRSGGLALFWRLSVDLEVVYSDINLIAALINSDLPNSPWLLFAVYGPCKRNNKMNFWRMIENTVLSFSRPWVIIEDLNSIKKIDEKKGGRSIFGSSNNCLKDFMSNTSAIDLGFTGPSFT</sequence>
<dbReference type="PANTHER" id="PTHR35218">
    <property type="entry name" value="RNASE H DOMAIN-CONTAINING PROTEIN"/>
    <property type="match status" value="1"/>
</dbReference>
<proteinExistence type="predicted"/>
<gene>
    <name evidence="1" type="ORF">SO802_025188</name>
</gene>
<name>A0AAW2BX14_9ROSI</name>
<organism evidence="1 2">
    <name type="scientific">Lithocarpus litseifolius</name>
    <dbReference type="NCBI Taxonomy" id="425828"/>
    <lineage>
        <taxon>Eukaryota</taxon>
        <taxon>Viridiplantae</taxon>
        <taxon>Streptophyta</taxon>
        <taxon>Embryophyta</taxon>
        <taxon>Tracheophyta</taxon>
        <taxon>Spermatophyta</taxon>
        <taxon>Magnoliopsida</taxon>
        <taxon>eudicotyledons</taxon>
        <taxon>Gunneridae</taxon>
        <taxon>Pentapetalae</taxon>
        <taxon>rosids</taxon>
        <taxon>fabids</taxon>
        <taxon>Fagales</taxon>
        <taxon>Fagaceae</taxon>
        <taxon>Lithocarpus</taxon>
    </lineage>
</organism>
<dbReference type="EMBL" id="JAZDWU010000009">
    <property type="protein sequence ID" value="KAK9990203.1"/>
    <property type="molecule type" value="Genomic_DNA"/>
</dbReference>
<evidence type="ECO:0000313" key="1">
    <source>
        <dbReference type="EMBL" id="KAK9990203.1"/>
    </source>
</evidence>
<dbReference type="AlphaFoldDB" id="A0AAW2BX14"/>
<accession>A0AAW2BX14</accession>
<dbReference type="InterPro" id="IPR036691">
    <property type="entry name" value="Endo/exonu/phosph_ase_sf"/>
</dbReference>
<dbReference type="PANTHER" id="PTHR35218:SF7">
    <property type="entry name" value="ENDONUCLEASE_EXONUCLEASE_PHOSPHATASE"/>
    <property type="match status" value="1"/>
</dbReference>
<dbReference type="Proteomes" id="UP001459277">
    <property type="component" value="Unassembled WGS sequence"/>
</dbReference>